<feature type="binding site" evidence="5">
    <location>
        <position position="16"/>
    </location>
    <ligand>
        <name>Mg(2+)</name>
        <dbReference type="ChEBI" id="CHEBI:18420"/>
    </ligand>
</feature>
<keyword evidence="5" id="KW-0800">Toxin</keyword>
<dbReference type="RefSeq" id="WP_021169025.1">
    <property type="nucleotide sequence ID" value="NZ_CTRP01000003.1"/>
</dbReference>
<dbReference type="PANTHER" id="PTHR38826">
    <property type="entry name" value="RIBONUCLEASE VAPC13"/>
    <property type="match status" value="1"/>
</dbReference>
<comment type="function">
    <text evidence="5">Toxic component of a toxin-antitoxin (TA) system. An RNase.</text>
</comment>
<evidence type="ECO:0000256" key="5">
    <source>
        <dbReference type="HAMAP-Rule" id="MF_00265"/>
    </source>
</evidence>
<dbReference type="PANTHER" id="PTHR38826:SF5">
    <property type="entry name" value="RIBONUCLEASE VAPC13"/>
    <property type="match status" value="1"/>
</dbReference>
<gene>
    <name evidence="5" type="primary">vapC</name>
    <name evidence="7" type="ORF">SpAn4DRAFT_1255</name>
</gene>
<dbReference type="GO" id="GO:0000287">
    <property type="term" value="F:magnesium ion binding"/>
    <property type="evidence" value="ECO:0007669"/>
    <property type="project" value="UniProtKB-UniRule"/>
</dbReference>
<accession>A0A0U1KS80</accession>
<dbReference type="GO" id="GO:0004540">
    <property type="term" value="F:RNA nuclease activity"/>
    <property type="evidence" value="ECO:0007669"/>
    <property type="project" value="InterPro"/>
</dbReference>
<evidence type="ECO:0000256" key="3">
    <source>
        <dbReference type="ARBA" id="ARBA00022723"/>
    </source>
</evidence>
<dbReference type="InterPro" id="IPR022907">
    <property type="entry name" value="VapC_family"/>
</dbReference>
<dbReference type="SUPFAM" id="SSF88723">
    <property type="entry name" value="PIN domain-like"/>
    <property type="match status" value="1"/>
</dbReference>
<dbReference type="Proteomes" id="UP000049855">
    <property type="component" value="Unassembled WGS sequence"/>
</dbReference>
<dbReference type="GO" id="GO:0016787">
    <property type="term" value="F:hydrolase activity"/>
    <property type="evidence" value="ECO:0007669"/>
    <property type="project" value="UniProtKB-KW"/>
</dbReference>
<feature type="domain" description="PIN" evidence="6">
    <location>
        <begin position="15"/>
        <end position="137"/>
    </location>
</feature>
<comment type="cofactor">
    <cofactor evidence="5">
        <name>Mg(2+)</name>
        <dbReference type="ChEBI" id="CHEBI:18420"/>
    </cofactor>
</comment>
<dbReference type="GO" id="GO:0090729">
    <property type="term" value="F:toxin activity"/>
    <property type="evidence" value="ECO:0007669"/>
    <property type="project" value="UniProtKB-KW"/>
</dbReference>
<feature type="binding site" evidence="5">
    <location>
        <position position="112"/>
    </location>
    <ligand>
        <name>Mg(2+)</name>
        <dbReference type="ChEBI" id="CHEBI:18420"/>
    </ligand>
</feature>
<keyword evidence="4 5" id="KW-0378">Hydrolase</keyword>
<keyword evidence="1 5" id="KW-1277">Toxin-antitoxin system</keyword>
<sequence length="144" mass="16163">MNEPQDLDTMLKSRIDTNIIIRFLVGDGGDHAGKARALFKRATEGEESLVLCDTVFIETIFVLQSYYKHNRTDIAKALLALIRLPGIETETETATLAQALEFYEIKGVDWADAIVAAKAKAADQPVYSFDNHFDKFRGVKRKLL</sequence>
<evidence type="ECO:0000256" key="2">
    <source>
        <dbReference type="ARBA" id="ARBA00022722"/>
    </source>
</evidence>
<keyword evidence="3 5" id="KW-0479">Metal-binding</keyword>
<dbReference type="EMBL" id="CTRP01000003">
    <property type="protein sequence ID" value="CQR70286.1"/>
    <property type="molecule type" value="Genomic_DNA"/>
</dbReference>
<dbReference type="EC" id="3.1.-.-" evidence="5"/>
<keyword evidence="5" id="KW-0460">Magnesium</keyword>
<name>A0A0U1KS80_9FIRM</name>
<dbReference type="InterPro" id="IPR002716">
    <property type="entry name" value="PIN_dom"/>
</dbReference>
<protein>
    <recommendedName>
        <fullName evidence="5">Ribonuclease VapC</fullName>
        <shortName evidence="5">RNase VapC</shortName>
        <ecNumber evidence="5">3.1.-.-</ecNumber>
    </recommendedName>
    <alternativeName>
        <fullName evidence="5">Toxin VapC</fullName>
    </alternativeName>
</protein>
<reference evidence="8" key="1">
    <citation type="submission" date="2015-03" db="EMBL/GenBank/DDBJ databases">
        <authorList>
            <person name="Nijsse Bart"/>
        </authorList>
    </citation>
    <scope>NUCLEOTIDE SEQUENCE [LARGE SCALE GENOMIC DNA]</scope>
</reference>
<evidence type="ECO:0000256" key="4">
    <source>
        <dbReference type="ARBA" id="ARBA00022801"/>
    </source>
</evidence>
<keyword evidence="2 5" id="KW-0540">Nuclease</keyword>
<evidence type="ECO:0000259" key="6">
    <source>
        <dbReference type="Pfam" id="PF01850"/>
    </source>
</evidence>
<dbReference type="InterPro" id="IPR052106">
    <property type="entry name" value="PINc/VapC_TA"/>
</dbReference>
<evidence type="ECO:0000313" key="7">
    <source>
        <dbReference type="EMBL" id="CQR70286.1"/>
    </source>
</evidence>
<dbReference type="InterPro" id="IPR029060">
    <property type="entry name" value="PIN-like_dom_sf"/>
</dbReference>
<proteinExistence type="inferred from homology"/>
<evidence type="ECO:0000256" key="1">
    <source>
        <dbReference type="ARBA" id="ARBA00022649"/>
    </source>
</evidence>
<dbReference type="AlphaFoldDB" id="A0A0U1KS80"/>
<dbReference type="HAMAP" id="MF_00265">
    <property type="entry name" value="VapC_Nob1"/>
    <property type="match status" value="1"/>
</dbReference>
<comment type="similarity">
    <text evidence="5">Belongs to the PINc/VapC protein family.</text>
</comment>
<keyword evidence="8" id="KW-1185">Reference proteome</keyword>
<dbReference type="Gene3D" id="3.40.50.1010">
    <property type="entry name" value="5'-nuclease"/>
    <property type="match status" value="1"/>
</dbReference>
<evidence type="ECO:0000313" key="8">
    <source>
        <dbReference type="Proteomes" id="UP000049855"/>
    </source>
</evidence>
<organism evidence="7 8">
    <name type="scientific">Sporomusa ovata</name>
    <dbReference type="NCBI Taxonomy" id="2378"/>
    <lineage>
        <taxon>Bacteria</taxon>
        <taxon>Bacillati</taxon>
        <taxon>Bacillota</taxon>
        <taxon>Negativicutes</taxon>
        <taxon>Selenomonadales</taxon>
        <taxon>Sporomusaceae</taxon>
        <taxon>Sporomusa</taxon>
    </lineage>
</organism>
<dbReference type="Pfam" id="PF01850">
    <property type="entry name" value="PIN"/>
    <property type="match status" value="1"/>
</dbReference>